<keyword evidence="1" id="KW-1133">Transmembrane helix</keyword>
<dbReference type="InterPro" id="IPR022134">
    <property type="entry name" value="DUF3667"/>
</dbReference>
<protein>
    <submittedName>
        <fullName evidence="2">DUF3667 domain-containing protein</fullName>
    </submittedName>
</protein>
<accession>A0ABR7Q3R5</accession>
<feature type="transmembrane region" description="Helical" evidence="1">
    <location>
        <begin position="187"/>
        <end position="208"/>
    </location>
</feature>
<feature type="transmembrane region" description="Helical" evidence="1">
    <location>
        <begin position="82"/>
        <end position="99"/>
    </location>
</feature>
<feature type="transmembrane region" description="Helical" evidence="1">
    <location>
        <begin position="131"/>
        <end position="150"/>
    </location>
</feature>
<dbReference type="Proteomes" id="UP000619238">
    <property type="component" value="Unassembled WGS sequence"/>
</dbReference>
<name>A0ABR7Q3R5_9FLAO</name>
<keyword evidence="1" id="KW-0472">Membrane</keyword>
<dbReference type="Pfam" id="PF12412">
    <property type="entry name" value="DUF3667"/>
    <property type="match status" value="1"/>
</dbReference>
<feature type="transmembrane region" description="Helical" evidence="1">
    <location>
        <begin position="162"/>
        <end position="181"/>
    </location>
</feature>
<reference evidence="2 3" key="1">
    <citation type="submission" date="2020-07" db="EMBL/GenBank/DDBJ databases">
        <title>Description of Kordia aestuariivivens sp. nov., isolated from a tidal flat.</title>
        <authorList>
            <person name="Park S."/>
            <person name="Yoon J.-H."/>
        </authorList>
    </citation>
    <scope>NUCLEOTIDE SEQUENCE [LARGE SCALE GENOMIC DNA]</scope>
    <source>
        <strain evidence="2 3">YSTF-M3</strain>
    </source>
</reference>
<gene>
    <name evidence="2" type="ORF">H2O64_00790</name>
</gene>
<feature type="transmembrane region" description="Helical" evidence="1">
    <location>
        <begin position="220"/>
        <end position="242"/>
    </location>
</feature>
<keyword evidence="3" id="KW-1185">Reference proteome</keyword>
<dbReference type="RefSeq" id="WP_187560229.1">
    <property type="nucleotide sequence ID" value="NZ_JACGWS010000001.1"/>
</dbReference>
<evidence type="ECO:0000256" key="1">
    <source>
        <dbReference type="SAM" id="Phobius"/>
    </source>
</evidence>
<proteinExistence type="predicted"/>
<keyword evidence="1" id="KW-0812">Transmembrane</keyword>
<comment type="caution">
    <text evidence="2">The sequence shown here is derived from an EMBL/GenBank/DDBJ whole genome shotgun (WGS) entry which is preliminary data.</text>
</comment>
<dbReference type="EMBL" id="JACGWS010000001">
    <property type="protein sequence ID" value="MBC8753185.1"/>
    <property type="molecule type" value="Genomic_DNA"/>
</dbReference>
<evidence type="ECO:0000313" key="2">
    <source>
        <dbReference type="EMBL" id="MBC8753185.1"/>
    </source>
</evidence>
<evidence type="ECO:0000313" key="3">
    <source>
        <dbReference type="Proteomes" id="UP000619238"/>
    </source>
</evidence>
<organism evidence="2 3">
    <name type="scientific">Kordia aestuariivivens</name>
    <dbReference type="NCBI Taxonomy" id="2759037"/>
    <lineage>
        <taxon>Bacteria</taxon>
        <taxon>Pseudomonadati</taxon>
        <taxon>Bacteroidota</taxon>
        <taxon>Flavobacteriia</taxon>
        <taxon>Flavobacteriales</taxon>
        <taxon>Flavobacteriaceae</taxon>
        <taxon>Kordia</taxon>
    </lineage>
</organism>
<sequence>MSHQKELCKNCDASVDGNYCATCGQRTTIAKITIKDTFQEIMNMFFSVNAPLMVTLKYAIINPGKLFREFIHGKRKTYYKPVAFFILMTIVYVIVNAILKYDPIHSEMIKDATGDMESLAFRSGKFMRNNITNFLFFFVFSFGISLKLFFRKHYSLAEYFAVAFYLTGMYTLLISCLMYLISEISVYWRPIPFLIMLLYFLYAITSFFQSKQFLIFLKGIIAYIFAVVLYILFSFGLSMFIISFS</sequence>